<proteinExistence type="inferred from homology"/>
<dbReference type="GO" id="GO:0110102">
    <property type="term" value="P:ribulose bisphosphate carboxylase complex assembly"/>
    <property type="evidence" value="ECO:0007669"/>
    <property type="project" value="UniProtKB-UniRule"/>
</dbReference>
<keyword evidence="1 8" id="KW-0963">Cytoplasm</keyword>
<protein>
    <recommendedName>
        <fullName evidence="6 8">RuBisCO chaperone RbcX</fullName>
    </recommendedName>
</protein>
<dbReference type="EMBL" id="KT868730">
    <property type="protein sequence ID" value="AOT85722.1"/>
    <property type="molecule type" value="Genomic_DNA"/>
</dbReference>
<dbReference type="Pfam" id="PF02341">
    <property type="entry name" value="RbcX"/>
    <property type="match status" value="1"/>
</dbReference>
<dbReference type="GO" id="GO:0005737">
    <property type="term" value="C:cytoplasm"/>
    <property type="evidence" value="ECO:0007669"/>
    <property type="project" value="UniProtKB-SubCell"/>
</dbReference>
<dbReference type="InterPro" id="IPR003435">
    <property type="entry name" value="Chaperonin_RcbX"/>
</dbReference>
<keyword evidence="4 8" id="KW-0120">Carbon dioxide fixation</keyword>
<sequence length="133" mass="15370">MNIKQIAKDTAKTLQSYLTYQAVRTVLAQLSETNPPLAFWLHRFSAQDKIQDGEAYIEELFREKPDLALRIMTVREHIAEEVAEFLPEMVRAGIQQANMEHRRQHLERMTQLNQSTPSSESEQQATSDPNSEQ</sequence>
<comment type="subunit">
    <text evidence="8">Homodimer. Interacts with the exposed C-terminal peptide of RbcL via its central cleft, contacts a second RbcL monomer via its peripheral polar surface.</text>
</comment>
<comment type="domain">
    <text evidence="8">The homodimer has 2 functional domains, a central cleft essential for production of soluble RbcL in which the RbcL peptide binds, and a polar surface which plays a role in correct RbcL subunit arrangement.</text>
</comment>
<evidence type="ECO:0000256" key="1">
    <source>
        <dbReference type="ARBA" id="ARBA00022490"/>
    </source>
</evidence>
<dbReference type="SUPFAM" id="SSF158615">
    <property type="entry name" value="RbcX-like"/>
    <property type="match status" value="1"/>
</dbReference>
<dbReference type="GO" id="GO:0031470">
    <property type="term" value="C:carboxysome"/>
    <property type="evidence" value="ECO:0007669"/>
    <property type="project" value="UniProtKB-SubCell"/>
</dbReference>
<dbReference type="Gene3D" id="1.10.1200.210">
    <property type="entry name" value="Chaperonin-like RbcX"/>
    <property type="match status" value="1"/>
</dbReference>
<dbReference type="HAMAP" id="MF_00855">
    <property type="entry name" value="RbcX"/>
    <property type="match status" value="1"/>
</dbReference>
<dbReference type="InterPro" id="IPR046381">
    <property type="entry name" value="RbcX"/>
</dbReference>
<evidence type="ECO:0000256" key="4">
    <source>
        <dbReference type="ARBA" id="ARBA00023300"/>
    </source>
</evidence>
<keyword evidence="2 8" id="KW-0602">Photosynthesis</keyword>
<gene>
    <name evidence="8 10" type="primary">rbcX</name>
</gene>
<name>A0A1D8GZN6_9CYAN</name>
<evidence type="ECO:0000256" key="9">
    <source>
        <dbReference type="SAM" id="MobiDB-lite"/>
    </source>
</evidence>
<dbReference type="AlphaFoldDB" id="A0A1D8GZN6"/>
<dbReference type="InterPro" id="IPR038052">
    <property type="entry name" value="Chaperonin_RbcX_sf"/>
</dbReference>
<dbReference type="GO" id="GO:0044183">
    <property type="term" value="F:protein folding chaperone"/>
    <property type="evidence" value="ECO:0007669"/>
    <property type="project" value="InterPro"/>
</dbReference>
<dbReference type="PANTHER" id="PTHR33791:SF1">
    <property type="entry name" value="RUBISCO CHAPERONE RBCX"/>
    <property type="match status" value="1"/>
</dbReference>
<comment type="similarity">
    <text evidence="8">Belongs to the RbcX family.</text>
</comment>
<dbReference type="PANTHER" id="PTHR33791">
    <property type="entry name" value="CHAPERONIN-LIKE RBCX PROTEIN 1, CHLOROPLASTIC"/>
    <property type="match status" value="1"/>
</dbReference>
<reference evidence="10" key="1">
    <citation type="submission" date="2015-09" db="EMBL/GenBank/DDBJ databases">
        <title>Phenotype diversity and phylogeny of Stigonema-species (Cyanoprokaryota) from China.</title>
        <authorList>
            <person name="Song G."/>
        </authorList>
    </citation>
    <scope>NUCLEOTIDE SEQUENCE</scope>
    <source>
        <strain evidence="10">N2361</strain>
    </source>
</reference>
<feature type="region of interest" description="Disordered" evidence="9">
    <location>
        <begin position="102"/>
        <end position="133"/>
    </location>
</feature>
<accession>A0A1D8GZN6</accession>
<comment type="subcellular location">
    <subcellularLocation>
        <location evidence="8">Carboxysome</location>
    </subcellularLocation>
    <subcellularLocation>
        <location evidence="8">Cytoplasm</location>
    </subcellularLocation>
    <text evidence="8">Most protein is cytoplasmic, but some is in the carboxysome.</text>
</comment>
<evidence type="ECO:0000256" key="5">
    <source>
        <dbReference type="ARBA" id="ARBA00023669"/>
    </source>
</evidence>
<evidence type="ECO:0000256" key="2">
    <source>
        <dbReference type="ARBA" id="ARBA00022531"/>
    </source>
</evidence>
<evidence type="ECO:0000256" key="7">
    <source>
        <dbReference type="ARBA" id="ARBA00024446"/>
    </source>
</evidence>
<evidence type="ECO:0000256" key="8">
    <source>
        <dbReference type="HAMAP-Rule" id="MF_00855"/>
    </source>
</evidence>
<comment type="function">
    <text evidence="8">An RbcL-specific chaperone. The central cleft of the RbcX homodimer (RbcX2) binds the C-terminus of an RbcL monomer, stabilizing the C-terminus and probably preventing its reassociation with chaperonin GroEL-ES. At the same time the peripheral region of RbcX2 binds a second RbcL monomer, bridging the RbcL homodimers in the correct orientation. The RbcX2(2)-bound RbcL dimers then assemble into the RbcL8 core (RbcL8-(RbcX2)8). RbcS binding triggers the release of RbcX2.</text>
</comment>
<keyword evidence="3 8" id="KW-0143">Chaperone</keyword>
<organism evidence="10">
    <name type="scientific">Fischerella sp. N2361</name>
    <dbReference type="NCBI Taxonomy" id="1906277"/>
    <lineage>
        <taxon>Bacteria</taxon>
        <taxon>Bacillati</taxon>
        <taxon>Cyanobacteriota</taxon>
        <taxon>Cyanophyceae</taxon>
        <taxon>Nostocales</taxon>
        <taxon>Hapalosiphonaceae</taxon>
        <taxon>Fischerella</taxon>
    </lineage>
</organism>
<evidence type="ECO:0000256" key="6">
    <source>
        <dbReference type="ARBA" id="ARBA00023866"/>
    </source>
</evidence>
<keyword evidence="7" id="KW-1283">Bacterial microcompartment</keyword>
<evidence type="ECO:0000313" key="10">
    <source>
        <dbReference type="EMBL" id="AOT85720.1"/>
    </source>
</evidence>
<dbReference type="GO" id="GO:0015977">
    <property type="term" value="P:carbon fixation"/>
    <property type="evidence" value="ECO:0007669"/>
    <property type="project" value="UniProtKB-UniRule"/>
</dbReference>
<dbReference type="GO" id="GO:0015979">
    <property type="term" value="P:photosynthesis"/>
    <property type="evidence" value="ECO:0007669"/>
    <property type="project" value="UniProtKB-KW"/>
</dbReference>
<dbReference type="EMBL" id="KT868729">
    <property type="protein sequence ID" value="AOT85720.1"/>
    <property type="molecule type" value="Genomic_DNA"/>
</dbReference>
<dbReference type="NCBIfam" id="NF047598">
    <property type="entry name" value="ChaprRbcXCyano"/>
    <property type="match status" value="1"/>
</dbReference>
<evidence type="ECO:0000256" key="3">
    <source>
        <dbReference type="ARBA" id="ARBA00023186"/>
    </source>
</evidence>
<keyword evidence="5 8" id="KW-1282">Carboxysome</keyword>
<feature type="compositionally biased region" description="Polar residues" evidence="9">
    <location>
        <begin position="110"/>
        <end position="133"/>
    </location>
</feature>